<reference evidence="1" key="1">
    <citation type="journal article" date="2023" name="Mol. Biol. Evol.">
        <title>Third-Generation Sequencing Reveals the Adaptive Role of the Epigenome in Three Deep-Sea Polychaetes.</title>
        <authorList>
            <person name="Perez M."/>
            <person name="Aroh O."/>
            <person name="Sun Y."/>
            <person name="Lan Y."/>
            <person name="Juniper S.K."/>
            <person name="Young C.R."/>
            <person name="Angers B."/>
            <person name="Qian P.Y."/>
        </authorList>
    </citation>
    <scope>NUCLEOTIDE SEQUENCE</scope>
    <source>
        <strain evidence="1">P08H-3</strain>
    </source>
</reference>
<accession>A0AAD9NC16</accession>
<keyword evidence="2" id="KW-1185">Reference proteome</keyword>
<dbReference type="AlphaFoldDB" id="A0AAD9NC16"/>
<evidence type="ECO:0000313" key="1">
    <source>
        <dbReference type="EMBL" id="KAK2161694.1"/>
    </source>
</evidence>
<evidence type="ECO:0000313" key="2">
    <source>
        <dbReference type="Proteomes" id="UP001208570"/>
    </source>
</evidence>
<organism evidence="1 2">
    <name type="scientific">Paralvinella palmiformis</name>
    <dbReference type="NCBI Taxonomy" id="53620"/>
    <lineage>
        <taxon>Eukaryota</taxon>
        <taxon>Metazoa</taxon>
        <taxon>Spiralia</taxon>
        <taxon>Lophotrochozoa</taxon>
        <taxon>Annelida</taxon>
        <taxon>Polychaeta</taxon>
        <taxon>Sedentaria</taxon>
        <taxon>Canalipalpata</taxon>
        <taxon>Terebellida</taxon>
        <taxon>Terebelliformia</taxon>
        <taxon>Alvinellidae</taxon>
        <taxon>Paralvinella</taxon>
    </lineage>
</organism>
<protein>
    <submittedName>
        <fullName evidence="1">Uncharacterized protein</fullName>
    </submittedName>
</protein>
<comment type="caution">
    <text evidence="1">The sequence shown here is derived from an EMBL/GenBank/DDBJ whole genome shotgun (WGS) entry which is preliminary data.</text>
</comment>
<dbReference type="EMBL" id="JAODUP010000111">
    <property type="protein sequence ID" value="KAK2161694.1"/>
    <property type="molecule type" value="Genomic_DNA"/>
</dbReference>
<dbReference type="Proteomes" id="UP001208570">
    <property type="component" value="Unassembled WGS sequence"/>
</dbReference>
<proteinExistence type="predicted"/>
<gene>
    <name evidence="1" type="ORF">LSH36_111g02038</name>
</gene>
<sequence length="94" mass="10686">MPEMTSESDGDNIVNEVREKTFKTDLRAEGLRFIRIHDLPGYMSGSERHTGVVFYAAHERREIGDETSRSRPFGSTGLIYTFTGKSFRPAEVRS</sequence>
<name>A0AAD9NC16_9ANNE</name>